<evidence type="ECO:0000313" key="2">
    <source>
        <dbReference type="Proteomes" id="UP000006352"/>
    </source>
</evidence>
<sequence length="15" mass="1689">MLVFPIILVQESKTA</sequence>
<accession>J4GIZ7</accession>
<protein>
    <submittedName>
        <fullName evidence="1">Uncharacterized protein</fullName>
    </submittedName>
</protein>
<dbReference type="HOGENOM" id="CLU_3434152_0_0_1"/>
<proteinExistence type="predicted"/>
<gene>
    <name evidence="1" type="ORF">FIBRA_09141</name>
</gene>
<name>J4GIZ7_9APHY</name>
<evidence type="ECO:0000313" key="1">
    <source>
        <dbReference type="EMBL" id="CCM06838.1"/>
    </source>
</evidence>
<dbReference type="InParanoid" id="J4GIZ7"/>
<organism evidence="1 2">
    <name type="scientific">Fibroporia radiculosa</name>
    <dbReference type="NCBI Taxonomy" id="599839"/>
    <lineage>
        <taxon>Eukaryota</taxon>
        <taxon>Fungi</taxon>
        <taxon>Dikarya</taxon>
        <taxon>Basidiomycota</taxon>
        <taxon>Agaricomycotina</taxon>
        <taxon>Agaricomycetes</taxon>
        <taxon>Polyporales</taxon>
        <taxon>Fibroporiaceae</taxon>
        <taxon>Fibroporia</taxon>
    </lineage>
</organism>
<reference evidence="1 2" key="1">
    <citation type="journal article" date="2012" name="Appl. Environ. Microbiol.">
        <title>Short-read sequencing for genomic analysis of the brown rot fungus Fibroporia radiculosa.</title>
        <authorList>
            <person name="Tang J.D."/>
            <person name="Perkins A.D."/>
            <person name="Sonstegard T.S."/>
            <person name="Schroeder S.G."/>
            <person name="Burgess S.C."/>
            <person name="Diehl S.V."/>
        </authorList>
    </citation>
    <scope>NUCLEOTIDE SEQUENCE [LARGE SCALE GENOMIC DNA]</scope>
    <source>
        <strain evidence="1 2">TFFH 294</strain>
    </source>
</reference>
<keyword evidence="2" id="KW-1185">Reference proteome</keyword>
<dbReference type="EMBL" id="HE797528">
    <property type="protein sequence ID" value="CCM06838.1"/>
    <property type="molecule type" value="Genomic_DNA"/>
</dbReference>
<dbReference type="Proteomes" id="UP000006352">
    <property type="component" value="Unassembled WGS sequence"/>
</dbReference>